<evidence type="ECO:0000313" key="2">
    <source>
        <dbReference type="Proteomes" id="UP000183983"/>
    </source>
</evidence>
<reference evidence="1 2" key="1">
    <citation type="submission" date="2016-11" db="EMBL/GenBank/DDBJ databases">
        <authorList>
            <person name="Jaros S."/>
            <person name="Januszkiewicz K."/>
            <person name="Wedrychowicz H."/>
        </authorList>
    </citation>
    <scope>NUCLEOTIDE SEQUENCE [LARGE SCALE GENOMIC DNA]</scope>
    <source>
        <strain evidence="1 2">LMG 26898</strain>
    </source>
</reference>
<dbReference type="InterPro" id="IPR036736">
    <property type="entry name" value="ACP-like_sf"/>
</dbReference>
<dbReference type="Gene3D" id="1.10.1200.10">
    <property type="entry name" value="ACP-like"/>
    <property type="match status" value="1"/>
</dbReference>
<evidence type="ECO:0000313" key="1">
    <source>
        <dbReference type="EMBL" id="SHM97195.1"/>
    </source>
</evidence>
<dbReference type="Proteomes" id="UP000183983">
    <property type="component" value="Unassembled WGS sequence"/>
</dbReference>
<gene>
    <name evidence="1" type="ORF">SAMN05216593_10582</name>
</gene>
<dbReference type="EMBL" id="FRDA01000005">
    <property type="protein sequence ID" value="SHM97195.1"/>
    <property type="molecule type" value="Genomic_DNA"/>
</dbReference>
<evidence type="ECO:0008006" key="3">
    <source>
        <dbReference type="Google" id="ProtNLM"/>
    </source>
</evidence>
<name>A0A1M7N1C4_9PSED</name>
<dbReference type="AlphaFoldDB" id="A0A1M7N1C4"/>
<proteinExistence type="predicted"/>
<protein>
    <recommendedName>
        <fullName evidence="3">Acyl carrier protein</fullName>
    </recommendedName>
</protein>
<accession>A0A1M7N1C4</accession>
<dbReference type="RefSeq" id="WP_073165966.1">
    <property type="nucleotide sequence ID" value="NZ_FRDA01000005.1"/>
</dbReference>
<dbReference type="OrthoDB" id="7021400at2"/>
<organism evidence="1 2">
    <name type="scientific">Pseudomonas asturiensis</name>
    <dbReference type="NCBI Taxonomy" id="1190415"/>
    <lineage>
        <taxon>Bacteria</taxon>
        <taxon>Pseudomonadati</taxon>
        <taxon>Pseudomonadota</taxon>
        <taxon>Gammaproteobacteria</taxon>
        <taxon>Pseudomonadales</taxon>
        <taxon>Pseudomonadaceae</taxon>
        <taxon>Pseudomonas</taxon>
    </lineage>
</organism>
<sequence length="104" mass="12199">MNREGIKQRVLDALGIILVDKAEIRDEATFRDLVLDDADVNELFSQLGHEFNFEFPEFIRQRALNRPEHLSLPMVVDLILLMQQESSQEGEGQENKHRRAPWRQ</sequence>